<sequence length="963" mass="107061">MQSHLERRGVSQYSQAFCDPQAYHFTADFYPALRDPELDVSDTLQEAIFELKRERGFGVLYIPERIYYMTKTVYIPKAIRLIGYGENRPRFVLRPHSPGFQSPAPEDLGDAYYMFWFTNNMPAGPQEIADANPGTFYSAVSNLDFEIREGNPCAAVIRAHFAQHCFVSHCDFEIGEGKAGIVAVGNEMENLSFTGGDYGIITGKPSPGWPFLLADSTFRGQRRAAISSREGGLVLIRTEVSSCPTVLEVKDGYFEKLYLEDSRFDAISGPALLFGREKNAMTQVNLRNVVCRDTPVLAKLKESGREICPEGKVYRVHRFLNGLCMDSPEEEPKLRTALESEEIDFWPDAAASDLPGLPAQKEWISVKSFGAVGDGKTDDTDALCQAAQSGKAVFFPQGFYRAADTVKMAEGTSFIGMNPVSTQLVLWDDTPAFSGFGTPKPLLETSSGFNLVNGIGLDTAGRNPRAVGCKWIAGRNSYMNDVKFVGGHGKMTRGVEFAPVYNESRTGDVDPDRLWSTQYWSLWIAENGGGVFKDIWSASSYAEAGIYLSDTAVPGRMYAVSVEHHVQSEVRLKKVSNWRFYALQTEEEVAESPECQPLELIDCENLLFVNLYTFRVVWVANPYPQAVLSWGSRNVELLNVHNYTQTPYTIDNTLLERDSGKAVLPWELARLMLPGTGTVKPACIQEVTKLADGFRFAGALCANKKGTVYFCDDLEIYSYEGETGKLRPAAKFPLKPLSLFCDSEDRLVVVAYRKLPKPEQHPYGEPVPEEARGSSYHWYMRDQAVGVYAIDPDAPEASMVVLKAGPAKTENPAAVYYPAHRWHDAHDFKEAVMYRYSSFYTAPDGKTLLADSFDLGRAVSLQAAVPGEFFYAVDEYDKRVLRMHVEKDGTLSRQEDFAEHGEFSAVRAGNSICVADGHLYVFNEEGEELRKLSLPERPTCLLASAGGTYLAVTARGSLYAVKL</sequence>
<protein>
    <submittedName>
        <fullName evidence="2">Glycoside hydrolase family 55 protein</fullName>
    </submittedName>
</protein>
<dbReference type="InterPro" id="IPR024535">
    <property type="entry name" value="RHGA/B-epi-like_pectate_lyase"/>
</dbReference>
<evidence type="ECO:0000313" key="2">
    <source>
        <dbReference type="EMBL" id="MCQ4839760.1"/>
    </source>
</evidence>
<dbReference type="Pfam" id="PF12708">
    <property type="entry name" value="Pect-lyase_RHGA_epim"/>
    <property type="match status" value="2"/>
</dbReference>
<dbReference type="SUPFAM" id="SSF51126">
    <property type="entry name" value="Pectin lyase-like"/>
    <property type="match status" value="2"/>
</dbReference>
<reference evidence="2 3" key="1">
    <citation type="submission" date="2022-06" db="EMBL/GenBank/DDBJ databases">
        <title>Isolation of gut microbiota from human fecal samples.</title>
        <authorList>
            <person name="Pamer E.G."/>
            <person name="Barat B."/>
            <person name="Waligurski E."/>
            <person name="Medina S."/>
            <person name="Paddock L."/>
            <person name="Mostad J."/>
        </authorList>
    </citation>
    <scope>NUCLEOTIDE SEQUENCE [LARGE SCALE GENOMIC DNA]</scope>
    <source>
        <strain evidence="2 3">DFI.9.73</strain>
    </source>
</reference>
<feature type="domain" description="Rhamnogalacturonase A/B/Epimerase-like pectate lyase" evidence="1">
    <location>
        <begin position="363"/>
        <end position="484"/>
    </location>
</feature>
<dbReference type="InterPro" id="IPR011042">
    <property type="entry name" value="6-blade_b-propeller_TolB-like"/>
</dbReference>
<dbReference type="EMBL" id="JANFZH010000014">
    <property type="protein sequence ID" value="MCQ4839760.1"/>
    <property type="molecule type" value="Genomic_DNA"/>
</dbReference>
<keyword evidence="3" id="KW-1185">Reference proteome</keyword>
<dbReference type="Proteomes" id="UP001524473">
    <property type="component" value="Unassembled WGS sequence"/>
</dbReference>
<feature type="domain" description="Rhamnogalacturonase A/B/Epimerase-like pectate lyase" evidence="1">
    <location>
        <begin position="35"/>
        <end position="242"/>
    </location>
</feature>
<dbReference type="Gene3D" id="2.120.10.30">
    <property type="entry name" value="TolB, C-terminal domain"/>
    <property type="match status" value="1"/>
</dbReference>
<dbReference type="SUPFAM" id="SSF63829">
    <property type="entry name" value="Calcium-dependent phosphotriesterase"/>
    <property type="match status" value="1"/>
</dbReference>
<proteinExistence type="predicted"/>
<name>A0ABT1RZP4_9FIRM</name>
<dbReference type="Gene3D" id="2.160.20.10">
    <property type="entry name" value="Single-stranded right-handed beta-helix, Pectin lyase-like"/>
    <property type="match status" value="2"/>
</dbReference>
<evidence type="ECO:0000313" key="3">
    <source>
        <dbReference type="Proteomes" id="UP001524473"/>
    </source>
</evidence>
<accession>A0ABT1RZP4</accession>
<keyword evidence="2" id="KW-0378">Hydrolase</keyword>
<comment type="caution">
    <text evidence="2">The sequence shown here is derived from an EMBL/GenBank/DDBJ whole genome shotgun (WGS) entry which is preliminary data.</text>
</comment>
<evidence type="ECO:0000259" key="1">
    <source>
        <dbReference type="Pfam" id="PF12708"/>
    </source>
</evidence>
<dbReference type="InterPro" id="IPR012334">
    <property type="entry name" value="Pectin_lyas_fold"/>
</dbReference>
<organism evidence="2 3">
    <name type="scientific">Neglectibacter timonensis</name>
    <dbReference type="NCBI Taxonomy" id="1776382"/>
    <lineage>
        <taxon>Bacteria</taxon>
        <taxon>Bacillati</taxon>
        <taxon>Bacillota</taxon>
        <taxon>Clostridia</taxon>
        <taxon>Eubacteriales</taxon>
        <taxon>Oscillospiraceae</taxon>
        <taxon>Neglectibacter</taxon>
    </lineage>
</organism>
<gene>
    <name evidence="2" type="ORF">NE695_07525</name>
</gene>
<dbReference type="InterPro" id="IPR011050">
    <property type="entry name" value="Pectin_lyase_fold/virulence"/>
</dbReference>
<dbReference type="RefSeq" id="WP_256191753.1">
    <property type="nucleotide sequence ID" value="NZ_JANFZG010000014.1"/>
</dbReference>
<dbReference type="GO" id="GO:0016787">
    <property type="term" value="F:hydrolase activity"/>
    <property type="evidence" value="ECO:0007669"/>
    <property type="project" value="UniProtKB-KW"/>
</dbReference>